<gene>
    <name evidence="2" type="primary">smtA</name>
    <name evidence="2" type="ORF">POI8812_01858</name>
</gene>
<reference evidence="2 3" key="1">
    <citation type="submission" date="2018-03" db="EMBL/GenBank/DDBJ databases">
        <authorList>
            <person name="Keele B.F."/>
        </authorList>
    </citation>
    <scope>NUCLEOTIDE SEQUENCE [LARGE SCALE GENOMIC DNA]</scope>
    <source>
        <strain evidence="2 3">CeCT 8812</strain>
    </source>
</reference>
<dbReference type="Proteomes" id="UP000244932">
    <property type="component" value="Unassembled WGS sequence"/>
</dbReference>
<dbReference type="Gene3D" id="3.30.1540.10">
    <property type="entry name" value="formyl-coa transferase, domain 3"/>
    <property type="match status" value="1"/>
</dbReference>
<name>A0A2R8ABE5_9RHOB</name>
<organism evidence="2 3">
    <name type="scientific">Pontivivens insulae</name>
    <dbReference type="NCBI Taxonomy" id="1639689"/>
    <lineage>
        <taxon>Bacteria</taxon>
        <taxon>Pseudomonadati</taxon>
        <taxon>Pseudomonadota</taxon>
        <taxon>Alphaproteobacteria</taxon>
        <taxon>Rhodobacterales</taxon>
        <taxon>Paracoccaceae</taxon>
        <taxon>Pontivivens</taxon>
    </lineage>
</organism>
<dbReference type="AlphaFoldDB" id="A0A2R8ABE5"/>
<sequence length="366" mass="38721">MAGPLSGVRVVEFAGLGPGPFAAMWLADMGADVVRIDRPVPSEPFDIPYDVLARGRRSIICDLKAEQGRSEARALCVKADILIEGLRPGVMERLGLGPRDLMADNPGLIYGRMTGWGQTGPRAQTAGHDINYIALTGALHAIGPDETPLPPLNLLGDFGGGAMYLVAGLLAALIERGTSGKGQVVDAAITDGTAHLSAMIYSMQAAGMWQDRRAANPLDGGAPYYRTYRCADGAHIAIGPIEPQFHAAFYAGLNLDPPPRQHDARTWEAETARVAARIAEKSRADWLAIFEGSDACVAPVLSLSEAPEDAHNTARETFVARDGVTQPAPAPRLSRTPGSLDRSPPVSGADRKTILSDWGISDAASD</sequence>
<dbReference type="PANTHER" id="PTHR48228:SF5">
    <property type="entry name" value="ALPHA-METHYLACYL-COA RACEMASE"/>
    <property type="match status" value="1"/>
</dbReference>
<feature type="region of interest" description="Disordered" evidence="1">
    <location>
        <begin position="318"/>
        <end position="366"/>
    </location>
</feature>
<dbReference type="SUPFAM" id="SSF89796">
    <property type="entry name" value="CoA-transferase family III (CaiB/BaiF)"/>
    <property type="match status" value="1"/>
</dbReference>
<evidence type="ECO:0000313" key="2">
    <source>
        <dbReference type="EMBL" id="SPF29546.1"/>
    </source>
</evidence>
<dbReference type="EC" id="2.8.3.22" evidence="2"/>
<accession>A0A2R8ABE5</accession>
<dbReference type="InterPro" id="IPR023606">
    <property type="entry name" value="CoA-Trfase_III_dom_1_sf"/>
</dbReference>
<keyword evidence="2" id="KW-0808">Transferase</keyword>
<dbReference type="InterPro" id="IPR044855">
    <property type="entry name" value="CoA-Trfase_III_dom3_sf"/>
</dbReference>
<dbReference type="EMBL" id="OMKW01000002">
    <property type="protein sequence ID" value="SPF29546.1"/>
    <property type="molecule type" value="Genomic_DNA"/>
</dbReference>
<dbReference type="Gene3D" id="3.40.50.10540">
    <property type="entry name" value="Crotonobetainyl-coa:carnitine coa-transferase, domain 1"/>
    <property type="match status" value="1"/>
</dbReference>
<evidence type="ECO:0000256" key="1">
    <source>
        <dbReference type="SAM" id="MobiDB-lite"/>
    </source>
</evidence>
<dbReference type="RefSeq" id="WP_108782234.1">
    <property type="nucleotide sequence ID" value="NZ_OMKW01000002.1"/>
</dbReference>
<dbReference type="InterPro" id="IPR050509">
    <property type="entry name" value="CoA-transferase_III"/>
</dbReference>
<evidence type="ECO:0000313" key="3">
    <source>
        <dbReference type="Proteomes" id="UP000244932"/>
    </source>
</evidence>
<dbReference type="Pfam" id="PF02515">
    <property type="entry name" value="CoA_transf_3"/>
    <property type="match status" value="1"/>
</dbReference>
<protein>
    <submittedName>
        <fullName evidence="2">Succinyl-CoA--L-malate CoA-transferase alpha subunit</fullName>
        <ecNumber evidence="2">2.8.3.22</ecNumber>
    </submittedName>
</protein>
<dbReference type="InterPro" id="IPR003673">
    <property type="entry name" value="CoA-Trfase_fam_III"/>
</dbReference>
<proteinExistence type="predicted"/>
<dbReference type="GO" id="GO:0016740">
    <property type="term" value="F:transferase activity"/>
    <property type="evidence" value="ECO:0007669"/>
    <property type="project" value="UniProtKB-KW"/>
</dbReference>
<dbReference type="PANTHER" id="PTHR48228">
    <property type="entry name" value="SUCCINYL-COA--D-CITRAMALATE COA-TRANSFERASE"/>
    <property type="match status" value="1"/>
</dbReference>
<keyword evidence="3" id="KW-1185">Reference proteome</keyword>
<dbReference type="OrthoDB" id="7208981at2"/>